<dbReference type="GO" id="GO:0005975">
    <property type="term" value="P:carbohydrate metabolic process"/>
    <property type="evidence" value="ECO:0007669"/>
    <property type="project" value="InterPro"/>
</dbReference>
<keyword evidence="2" id="KW-0732">Signal</keyword>
<evidence type="ECO:0000259" key="3">
    <source>
        <dbReference type="PROSITE" id="PS51677"/>
    </source>
</evidence>
<sequence>MIRRLPRVLMYHSISRPAAGPDDLCVSPERFAEQMLALRSAGLRGVCMRELRAAAEAGRGRRLVGLTFDDAYRDFLETAVPVLERLGFTATVFAVAGMLGKENTWEHRGGTRPRLELLDAAGLREASGRGMEVGSHTTTHPRLSHVEGEELEREVAGSRRLLQEELGLPVEGLCYPYGDLSRPAILAARRAGYRYACATKWRAEGSVYDWPRIFVSEEDTPLRLRAKLALDALRRLGRRSRSGA</sequence>
<dbReference type="EMBL" id="CP000386">
    <property type="protein sequence ID" value="ABG04879.1"/>
    <property type="molecule type" value="Genomic_DNA"/>
</dbReference>
<dbReference type="KEGG" id="rxy:Rxyl_1932"/>
<protein>
    <submittedName>
        <fullName evidence="4">Polysaccharide deacetylase</fullName>
    </submittedName>
</protein>
<dbReference type="InterPro" id="IPR051398">
    <property type="entry name" value="Polysacch_Deacetylase"/>
</dbReference>
<dbReference type="Gene3D" id="3.20.20.370">
    <property type="entry name" value="Glycoside hydrolase/deacetylase"/>
    <property type="match status" value="1"/>
</dbReference>
<feature type="domain" description="NodB homology" evidence="3">
    <location>
        <begin position="62"/>
        <end position="244"/>
    </location>
</feature>
<dbReference type="Pfam" id="PF01522">
    <property type="entry name" value="Polysacc_deac_1"/>
    <property type="match status" value="1"/>
</dbReference>
<dbReference type="GO" id="GO:0016810">
    <property type="term" value="F:hydrolase activity, acting on carbon-nitrogen (but not peptide) bonds"/>
    <property type="evidence" value="ECO:0007669"/>
    <property type="project" value="InterPro"/>
</dbReference>
<evidence type="ECO:0000256" key="2">
    <source>
        <dbReference type="ARBA" id="ARBA00022729"/>
    </source>
</evidence>
<dbReference type="PROSITE" id="PS51677">
    <property type="entry name" value="NODB"/>
    <property type="match status" value="1"/>
</dbReference>
<dbReference type="GO" id="GO:0005576">
    <property type="term" value="C:extracellular region"/>
    <property type="evidence" value="ECO:0007669"/>
    <property type="project" value="UniProtKB-SubCell"/>
</dbReference>
<dbReference type="CDD" id="cd10918">
    <property type="entry name" value="CE4_NodB_like_5s_6s"/>
    <property type="match status" value="1"/>
</dbReference>
<comment type="subcellular location">
    <subcellularLocation>
        <location evidence="1">Secreted</location>
    </subcellularLocation>
</comment>
<dbReference type="PhylomeDB" id="Q1AUP9"/>
<dbReference type="AlphaFoldDB" id="Q1AUP9"/>
<dbReference type="InterPro" id="IPR011330">
    <property type="entry name" value="Glyco_hydro/deAcase_b/a-brl"/>
</dbReference>
<dbReference type="RefSeq" id="WP_011564894.1">
    <property type="nucleotide sequence ID" value="NC_008148.1"/>
</dbReference>
<evidence type="ECO:0000313" key="4">
    <source>
        <dbReference type="EMBL" id="ABG04879.1"/>
    </source>
</evidence>
<organism evidence="4 5">
    <name type="scientific">Rubrobacter xylanophilus (strain DSM 9941 / JCM 11954 / NBRC 16129 / PRD-1)</name>
    <dbReference type="NCBI Taxonomy" id="266117"/>
    <lineage>
        <taxon>Bacteria</taxon>
        <taxon>Bacillati</taxon>
        <taxon>Actinomycetota</taxon>
        <taxon>Rubrobacteria</taxon>
        <taxon>Rubrobacterales</taxon>
        <taxon>Rubrobacteraceae</taxon>
        <taxon>Rubrobacter</taxon>
    </lineage>
</organism>
<accession>Q1AUP9</accession>
<gene>
    <name evidence="4" type="ordered locus">Rxyl_1932</name>
</gene>
<evidence type="ECO:0000256" key="1">
    <source>
        <dbReference type="ARBA" id="ARBA00004613"/>
    </source>
</evidence>
<dbReference type="HOGENOM" id="CLU_030024_5_2_11"/>
<dbReference type="SUPFAM" id="SSF88713">
    <property type="entry name" value="Glycoside hydrolase/deacetylase"/>
    <property type="match status" value="1"/>
</dbReference>
<dbReference type="eggNOG" id="COG0726">
    <property type="taxonomic scope" value="Bacteria"/>
</dbReference>
<reference evidence="4 5" key="1">
    <citation type="submission" date="2006-06" db="EMBL/GenBank/DDBJ databases">
        <title>Complete sequence of Rubrobacter xylanophilus DSM 9941.</title>
        <authorList>
            <consortium name="US DOE Joint Genome Institute"/>
            <person name="Copeland A."/>
            <person name="Lucas S."/>
            <person name="Lapidus A."/>
            <person name="Barry K."/>
            <person name="Detter J.C."/>
            <person name="Glavina del Rio T."/>
            <person name="Hammon N."/>
            <person name="Israni S."/>
            <person name="Dalin E."/>
            <person name="Tice H."/>
            <person name="Pitluck S."/>
            <person name="Munk A.C."/>
            <person name="Brettin T."/>
            <person name="Bruce D."/>
            <person name="Han C."/>
            <person name="Tapia R."/>
            <person name="Gilna P."/>
            <person name="Schmutz J."/>
            <person name="Larimer F."/>
            <person name="Land M."/>
            <person name="Hauser L."/>
            <person name="Kyrpides N."/>
            <person name="Lykidis A."/>
            <person name="da Costa M.S."/>
            <person name="Rainey F.A."/>
            <person name="Empadinhas N."/>
            <person name="Jolivet E."/>
            <person name="Battista J.R."/>
            <person name="Richardson P."/>
        </authorList>
    </citation>
    <scope>NUCLEOTIDE SEQUENCE [LARGE SCALE GENOMIC DNA]</scope>
    <source>
        <strain evidence="5">DSM 9941 / NBRC 16129 / PRD-1</strain>
    </source>
</reference>
<dbReference type="PANTHER" id="PTHR34216:SF3">
    <property type="entry name" value="POLY-BETA-1,6-N-ACETYL-D-GLUCOSAMINE N-DEACETYLASE"/>
    <property type="match status" value="1"/>
</dbReference>
<dbReference type="STRING" id="266117.Rxyl_1932"/>
<name>Q1AUP9_RUBXD</name>
<proteinExistence type="predicted"/>
<dbReference type="InterPro" id="IPR002509">
    <property type="entry name" value="NODB_dom"/>
</dbReference>
<keyword evidence="5" id="KW-1185">Reference proteome</keyword>
<dbReference type="Proteomes" id="UP000006637">
    <property type="component" value="Chromosome"/>
</dbReference>
<evidence type="ECO:0000313" key="5">
    <source>
        <dbReference type="Proteomes" id="UP000006637"/>
    </source>
</evidence>
<dbReference type="PANTHER" id="PTHR34216">
    <property type="match status" value="1"/>
</dbReference>